<name>A0A8H4RT74_9HELO</name>
<dbReference type="AlphaFoldDB" id="A0A8H4RT74"/>
<dbReference type="EMBL" id="JAAMPI010000149">
    <property type="protein sequence ID" value="KAF4634968.1"/>
    <property type="molecule type" value="Genomic_DNA"/>
</dbReference>
<accession>A0A8H4RT74</accession>
<gene>
    <name evidence="1" type="ORF">G7Y89_g3142</name>
</gene>
<dbReference type="Proteomes" id="UP000566819">
    <property type="component" value="Unassembled WGS sequence"/>
</dbReference>
<comment type="caution">
    <text evidence="1">The sequence shown here is derived from an EMBL/GenBank/DDBJ whole genome shotgun (WGS) entry which is preliminary data.</text>
</comment>
<proteinExistence type="predicted"/>
<protein>
    <submittedName>
        <fullName evidence="1">Uncharacterized protein</fullName>
    </submittedName>
</protein>
<sequence>MNVAPALLYPSEVLPQITHAQINSDPLLGQESSYKSQSQFPPFKTKTYQVISVAPTSKFPASGVKPPLRQVKRRGVAIRASISNIDRDRISIAIGNLQEVATECIGIEFCTDRDDKVAIL</sequence>
<evidence type="ECO:0000313" key="1">
    <source>
        <dbReference type="EMBL" id="KAF4634968.1"/>
    </source>
</evidence>
<reference evidence="1 2" key="1">
    <citation type="submission" date="2020-03" db="EMBL/GenBank/DDBJ databases">
        <title>Draft Genome Sequence of Cudoniella acicularis.</title>
        <authorList>
            <person name="Buettner E."/>
            <person name="Kellner H."/>
        </authorList>
    </citation>
    <scope>NUCLEOTIDE SEQUENCE [LARGE SCALE GENOMIC DNA]</scope>
    <source>
        <strain evidence="1 2">DSM 108380</strain>
    </source>
</reference>
<organism evidence="1 2">
    <name type="scientific">Cudoniella acicularis</name>
    <dbReference type="NCBI Taxonomy" id="354080"/>
    <lineage>
        <taxon>Eukaryota</taxon>
        <taxon>Fungi</taxon>
        <taxon>Dikarya</taxon>
        <taxon>Ascomycota</taxon>
        <taxon>Pezizomycotina</taxon>
        <taxon>Leotiomycetes</taxon>
        <taxon>Helotiales</taxon>
        <taxon>Tricladiaceae</taxon>
        <taxon>Cudoniella</taxon>
    </lineage>
</organism>
<keyword evidence="2" id="KW-1185">Reference proteome</keyword>
<evidence type="ECO:0000313" key="2">
    <source>
        <dbReference type="Proteomes" id="UP000566819"/>
    </source>
</evidence>